<evidence type="ECO:0000256" key="7">
    <source>
        <dbReference type="RuleBase" id="RU363032"/>
    </source>
</evidence>
<proteinExistence type="inferred from homology"/>
<comment type="caution">
    <text evidence="9">The sequence shown here is derived from an EMBL/GenBank/DDBJ whole genome shotgun (WGS) entry which is preliminary data.</text>
</comment>
<sequence length="290" mass="32441">MRRFLQRHVSQIALSPSLALIAIFLYGFIAYTAAVSTTNSKAFPRFDNFVGLEQYWRLFHTPRWHVAFTNMFLFGGLFLLVTISLGLVIAILIDQRIRAESFFRSIVMYPMAMSFVVTGIIWQWLLNPTLGIEVMVHQLGFTSFRLDWLTNPDTVIWALVVAAFWQGCGLVMALFLAGLRGIDEDIWKAAAVDGIPAWRVYVFIVIPMLAPVFLTVVVLLSLSIVRAFDLVVALTNGGPGVSSDLPSVFMFDMAFRRTNLGLSAASAVVMLCTVLAILIPYLYAETRERA</sequence>
<dbReference type="Gene3D" id="1.10.3720.10">
    <property type="entry name" value="MetI-like"/>
    <property type="match status" value="1"/>
</dbReference>
<gene>
    <name evidence="9" type="ORF">CXZ10_11800</name>
</gene>
<dbReference type="EMBL" id="PJNW01000009">
    <property type="protein sequence ID" value="PKR88802.1"/>
    <property type="molecule type" value="Genomic_DNA"/>
</dbReference>
<dbReference type="OrthoDB" id="9805108at2"/>
<reference evidence="9 10" key="1">
    <citation type="submission" date="2017-12" db="EMBL/GenBank/DDBJ databases">
        <title>Anaerobic carbon monoxide metabolism by Pleomorphomonas carboxyditropha sp. nov., a new mesophilic hydrogenogenic carboxidotroph.</title>
        <authorList>
            <person name="Esquivel-Elizondo S."/>
            <person name="Krajmalnik-Brown R."/>
        </authorList>
    </citation>
    <scope>NUCLEOTIDE SEQUENCE [LARGE SCALE GENOMIC DNA]</scope>
    <source>
        <strain evidence="9 10">R5-392</strain>
    </source>
</reference>
<dbReference type="GO" id="GO:0005886">
    <property type="term" value="C:plasma membrane"/>
    <property type="evidence" value="ECO:0007669"/>
    <property type="project" value="UniProtKB-SubCell"/>
</dbReference>
<dbReference type="RefSeq" id="WP_101289505.1">
    <property type="nucleotide sequence ID" value="NZ_FOUQ01000003.1"/>
</dbReference>
<keyword evidence="10" id="KW-1185">Reference proteome</keyword>
<feature type="transmembrane region" description="Helical" evidence="7">
    <location>
        <begin position="106"/>
        <end position="125"/>
    </location>
</feature>
<feature type="transmembrane region" description="Helical" evidence="7">
    <location>
        <begin position="155"/>
        <end position="179"/>
    </location>
</feature>
<dbReference type="InterPro" id="IPR035906">
    <property type="entry name" value="MetI-like_sf"/>
</dbReference>
<protein>
    <submittedName>
        <fullName evidence="9">ABC transporter permease</fullName>
    </submittedName>
</protein>
<feature type="domain" description="ABC transmembrane type-1" evidence="8">
    <location>
        <begin position="68"/>
        <end position="281"/>
    </location>
</feature>
<dbReference type="GO" id="GO:0055085">
    <property type="term" value="P:transmembrane transport"/>
    <property type="evidence" value="ECO:0007669"/>
    <property type="project" value="InterPro"/>
</dbReference>
<evidence type="ECO:0000256" key="3">
    <source>
        <dbReference type="ARBA" id="ARBA00022475"/>
    </source>
</evidence>
<name>A0A1I4SAT1_9HYPH</name>
<dbReference type="CDD" id="cd06261">
    <property type="entry name" value="TM_PBP2"/>
    <property type="match status" value="1"/>
</dbReference>
<dbReference type="InterPro" id="IPR000515">
    <property type="entry name" value="MetI-like"/>
</dbReference>
<evidence type="ECO:0000313" key="9">
    <source>
        <dbReference type="EMBL" id="PKR88802.1"/>
    </source>
</evidence>
<dbReference type="AlphaFoldDB" id="A0A1I4SAT1"/>
<feature type="transmembrane region" description="Helical" evidence="7">
    <location>
        <begin position="200"/>
        <end position="225"/>
    </location>
</feature>
<feature type="transmembrane region" description="Helical" evidence="7">
    <location>
        <begin position="12"/>
        <end position="34"/>
    </location>
</feature>
<feature type="transmembrane region" description="Helical" evidence="7">
    <location>
        <begin position="260"/>
        <end position="284"/>
    </location>
</feature>
<feature type="transmembrane region" description="Helical" evidence="7">
    <location>
        <begin position="71"/>
        <end position="94"/>
    </location>
</feature>
<evidence type="ECO:0000256" key="1">
    <source>
        <dbReference type="ARBA" id="ARBA00004651"/>
    </source>
</evidence>
<keyword evidence="5 7" id="KW-1133">Transmembrane helix</keyword>
<evidence type="ECO:0000313" key="10">
    <source>
        <dbReference type="Proteomes" id="UP000233491"/>
    </source>
</evidence>
<evidence type="ECO:0000256" key="4">
    <source>
        <dbReference type="ARBA" id="ARBA00022692"/>
    </source>
</evidence>
<keyword evidence="3" id="KW-1003">Cell membrane</keyword>
<keyword evidence="6 7" id="KW-0472">Membrane</keyword>
<accession>A0A1I4SAT1</accession>
<dbReference type="PROSITE" id="PS50928">
    <property type="entry name" value="ABC_TM1"/>
    <property type="match status" value="1"/>
</dbReference>
<dbReference type="Pfam" id="PF00528">
    <property type="entry name" value="BPD_transp_1"/>
    <property type="match status" value="1"/>
</dbReference>
<keyword evidence="4 7" id="KW-0812">Transmembrane</keyword>
<dbReference type="SUPFAM" id="SSF161098">
    <property type="entry name" value="MetI-like"/>
    <property type="match status" value="1"/>
</dbReference>
<dbReference type="PANTHER" id="PTHR30193:SF42">
    <property type="entry name" value="ABC TRANSPORTER PERMEASE PROTEIN"/>
    <property type="match status" value="1"/>
</dbReference>
<keyword evidence="2 7" id="KW-0813">Transport</keyword>
<comment type="similarity">
    <text evidence="7">Belongs to the binding-protein-dependent transport system permease family.</text>
</comment>
<dbReference type="Proteomes" id="UP000233491">
    <property type="component" value="Unassembled WGS sequence"/>
</dbReference>
<evidence type="ECO:0000256" key="2">
    <source>
        <dbReference type="ARBA" id="ARBA00022448"/>
    </source>
</evidence>
<evidence type="ECO:0000256" key="6">
    <source>
        <dbReference type="ARBA" id="ARBA00023136"/>
    </source>
</evidence>
<comment type="subcellular location">
    <subcellularLocation>
        <location evidence="1 7">Cell membrane</location>
        <topology evidence="1 7">Multi-pass membrane protein</topology>
    </subcellularLocation>
</comment>
<organism evidence="9 10">
    <name type="scientific">Pleomorphomonas diazotrophica</name>
    <dbReference type="NCBI Taxonomy" id="1166257"/>
    <lineage>
        <taxon>Bacteria</taxon>
        <taxon>Pseudomonadati</taxon>
        <taxon>Pseudomonadota</taxon>
        <taxon>Alphaproteobacteria</taxon>
        <taxon>Hyphomicrobiales</taxon>
        <taxon>Pleomorphomonadaceae</taxon>
        <taxon>Pleomorphomonas</taxon>
    </lineage>
</organism>
<evidence type="ECO:0000256" key="5">
    <source>
        <dbReference type="ARBA" id="ARBA00022989"/>
    </source>
</evidence>
<evidence type="ECO:0000259" key="8">
    <source>
        <dbReference type="PROSITE" id="PS50928"/>
    </source>
</evidence>
<dbReference type="PANTHER" id="PTHR30193">
    <property type="entry name" value="ABC TRANSPORTER PERMEASE PROTEIN"/>
    <property type="match status" value="1"/>
</dbReference>
<dbReference type="InterPro" id="IPR051393">
    <property type="entry name" value="ABC_transporter_permease"/>
</dbReference>